<dbReference type="SUPFAM" id="SSF48208">
    <property type="entry name" value="Six-hairpin glycosidases"/>
    <property type="match status" value="1"/>
</dbReference>
<evidence type="ECO:0000313" key="1">
    <source>
        <dbReference type="EMBL" id="GKT24134.1"/>
    </source>
</evidence>
<sequence length="50" mass="5726">MDWVRQHSNGYGLMPEAIDGDNENKSYINPLVWACAEFVSACQIEHQQET</sequence>
<name>A0ABQ5K3U9_9EUKA</name>
<evidence type="ECO:0000313" key="2">
    <source>
        <dbReference type="Proteomes" id="UP001057375"/>
    </source>
</evidence>
<feature type="non-terminal residue" evidence="1">
    <location>
        <position position="50"/>
    </location>
</feature>
<organism evidence="1 2">
    <name type="scientific">Aduncisulcus paluster</name>
    <dbReference type="NCBI Taxonomy" id="2918883"/>
    <lineage>
        <taxon>Eukaryota</taxon>
        <taxon>Metamonada</taxon>
        <taxon>Carpediemonas-like organisms</taxon>
        <taxon>Aduncisulcus</taxon>
    </lineage>
</organism>
<keyword evidence="2" id="KW-1185">Reference proteome</keyword>
<dbReference type="EMBL" id="BQXS01006966">
    <property type="protein sequence ID" value="GKT24134.1"/>
    <property type="molecule type" value="Genomic_DNA"/>
</dbReference>
<accession>A0ABQ5K3U9</accession>
<dbReference type="Gene3D" id="1.50.10.10">
    <property type="match status" value="1"/>
</dbReference>
<protein>
    <submittedName>
        <fullName evidence="1">Uncharacterized protein</fullName>
    </submittedName>
</protein>
<comment type="caution">
    <text evidence="1">The sequence shown here is derived from an EMBL/GenBank/DDBJ whole genome shotgun (WGS) entry which is preliminary data.</text>
</comment>
<dbReference type="InterPro" id="IPR012341">
    <property type="entry name" value="6hp_glycosidase-like_sf"/>
</dbReference>
<dbReference type="InterPro" id="IPR008928">
    <property type="entry name" value="6-hairpin_glycosidase_sf"/>
</dbReference>
<proteinExistence type="predicted"/>
<dbReference type="Proteomes" id="UP001057375">
    <property type="component" value="Unassembled WGS sequence"/>
</dbReference>
<gene>
    <name evidence="1" type="ORF">ADUPG1_004576</name>
</gene>
<reference evidence="1" key="1">
    <citation type="submission" date="2022-03" db="EMBL/GenBank/DDBJ databases">
        <title>Draft genome sequence of Aduncisulcus paluster, a free-living microaerophilic Fornicata.</title>
        <authorList>
            <person name="Yuyama I."/>
            <person name="Kume K."/>
            <person name="Tamura T."/>
            <person name="Inagaki Y."/>
            <person name="Hashimoto T."/>
        </authorList>
    </citation>
    <scope>NUCLEOTIDE SEQUENCE</scope>
    <source>
        <strain evidence="1">NY0171</strain>
    </source>
</reference>